<dbReference type="EMBL" id="CP111014">
    <property type="protein sequence ID" value="WAQ98725.1"/>
    <property type="molecule type" value="Genomic_DNA"/>
</dbReference>
<evidence type="ECO:0000313" key="5">
    <source>
        <dbReference type="Proteomes" id="UP001164746"/>
    </source>
</evidence>
<evidence type="ECO:0000256" key="1">
    <source>
        <dbReference type="RuleBase" id="RU366025"/>
    </source>
</evidence>
<proteinExistence type="inferred from homology"/>
<comment type="similarity">
    <text evidence="1">Belongs to the peptidase C19 family.</text>
</comment>
<feature type="region of interest" description="Disordered" evidence="2">
    <location>
        <begin position="561"/>
        <end position="588"/>
    </location>
</feature>
<dbReference type="Proteomes" id="UP001164746">
    <property type="component" value="Chromosome 3"/>
</dbReference>
<feature type="region of interest" description="Disordered" evidence="2">
    <location>
        <begin position="926"/>
        <end position="977"/>
    </location>
</feature>
<keyword evidence="5" id="KW-1185">Reference proteome</keyword>
<organism evidence="4 5">
    <name type="scientific">Mya arenaria</name>
    <name type="common">Soft-shell clam</name>
    <dbReference type="NCBI Taxonomy" id="6604"/>
    <lineage>
        <taxon>Eukaryota</taxon>
        <taxon>Metazoa</taxon>
        <taxon>Spiralia</taxon>
        <taxon>Lophotrochozoa</taxon>
        <taxon>Mollusca</taxon>
        <taxon>Bivalvia</taxon>
        <taxon>Autobranchia</taxon>
        <taxon>Heteroconchia</taxon>
        <taxon>Euheterodonta</taxon>
        <taxon>Imparidentia</taxon>
        <taxon>Neoheterodontei</taxon>
        <taxon>Myida</taxon>
        <taxon>Myoidea</taxon>
        <taxon>Myidae</taxon>
        <taxon>Mya</taxon>
    </lineage>
</organism>
<keyword evidence="1" id="KW-0788">Thiol protease</keyword>
<dbReference type="InterPro" id="IPR018200">
    <property type="entry name" value="USP_CS"/>
</dbReference>
<evidence type="ECO:0000313" key="4">
    <source>
        <dbReference type="EMBL" id="WAQ98725.1"/>
    </source>
</evidence>
<dbReference type="PROSITE" id="PS50235">
    <property type="entry name" value="USP_3"/>
    <property type="match status" value="1"/>
</dbReference>
<dbReference type="InterPro" id="IPR038765">
    <property type="entry name" value="Papain-like_cys_pep_sf"/>
</dbReference>
<dbReference type="SUPFAM" id="SSF54001">
    <property type="entry name" value="Cysteine proteinases"/>
    <property type="match status" value="1"/>
</dbReference>
<dbReference type="PROSITE" id="PS00972">
    <property type="entry name" value="USP_1"/>
    <property type="match status" value="1"/>
</dbReference>
<dbReference type="Gene3D" id="3.90.70.10">
    <property type="entry name" value="Cysteine proteinases"/>
    <property type="match status" value="1"/>
</dbReference>
<feature type="domain" description="USP" evidence="3">
    <location>
        <begin position="464"/>
        <end position="876"/>
    </location>
</feature>
<reference evidence="4" key="1">
    <citation type="submission" date="2022-11" db="EMBL/GenBank/DDBJ databases">
        <title>Centuries of genome instability and evolution in soft-shell clam transmissible cancer (bioRxiv).</title>
        <authorList>
            <person name="Hart S.F.M."/>
            <person name="Yonemitsu M.A."/>
            <person name="Giersch R.M."/>
            <person name="Beal B.F."/>
            <person name="Arriagada G."/>
            <person name="Davis B.W."/>
            <person name="Ostrander E.A."/>
            <person name="Goff S.P."/>
            <person name="Metzger M.J."/>
        </authorList>
    </citation>
    <scope>NUCLEOTIDE SEQUENCE</scope>
    <source>
        <strain evidence="4">MELC-2E11</strain>
        <tissue evidence="4">Siphon/mantle</tissue>
    </source>
</reference>
<name>A0ABY7DQW8_MYAAR</name>
<feature type="region of interest" description="Disordered" evidence="2">
    <location>
        <begin position="883"/>
        <end position="908"/>
    </location>
</feature>
<keyword evidence="1" id="KW-0378">Hydrolase</keyword>
<dbReference type="Pfam" id="PF00443">
    <property type="entry name" value="UCH"/>
    <property type="match status" value="1"/>
</dbReference>
<feature type="compositionally biased region" description="Low complexity" evidence="2">
    <location>
        <begin position="967"/>
        <end position="977"/>
    </location>
</feature>
<dbReference type="PANTHER" id="PTHR24006">
    <property type="entry name" value="UBIQUITIN CARBOXYL-TERMINAL HYDROLASE"/>
    <property type="match status" value="1"/>
</dbReference>
<dbReference type="PROSITE" id="PS00973">
    <property type="entry name" value="USP_2"/>
    <property type="match status" value="1"/>
</dbReference>
<dbReference type="PANTHER" id="PTHR24006:SF908">
    <property type="entry name" value="DEUBIQUITINATING APOPTOTIC INHIBITOR, ISOFORM A"/>
    <property type="match status" value="1"/>
</dbReference>
<protein>
    <recommendedName>
        <fullName evidence="1">Ubiquitin carboxyl-terminal hydrolase</fullName>
        <ecNumber evidence="1">3.4.19.12</ecNumber>
    </recommendedName>
</protein>
<evidence type="ECO:0000256" key="2">
    <source>
        <dbReference type="SAM" id="MobiDB-lite"/>
    </source>
</evidence>
<dbReference type="InterPro" id="IPR050164">
    <property type="entry name" value="Peptidase_C19"/>
</dbReference>
<dbReference type="Pfam" id="PF21246">
    <property type="entry name" value="Usp38-like_N"/>
    <property type="match status" value="1"/>
</dbReference>
<sequence length="977" mass="109519">MAPWVADVTPPLTEYCLPYSNFALALEQCKVRKGKPDKMETILKGILASDHPDSVKRDLLVKIASQGAGQQSMATVLGVLDLTSHWVLEGDSKLYRTYGLDIFRAWAKGQGSKFDEFFNKEFLLTLFSKKFSHDNRGMVPVLLKESLKALQTSAMFRNHCTVIEAKATGYVREKLHVDCLTKFADLLLEFKECIPKGDLASPFCTQLIRSLSLCGSPDHETEIVNYIKGVNTVANLLAYMWDTPDAQSLQDSLKEIFKIISMPCDVEPSICLGSLVPYIPPSLIPKVVRNVISDSNIDNNSMVTALQRIIDWLLWPTTRFVDTWVIEFLKALASVQKYSVLITVTENKIFQKLQFAPVSEPGLNIVTYMLLSFQHSPDPFHKNDSSDQSNQLLSRLAELLHILMYLHAGFPELYDPVYELIKDFPKPSPDVIKFRLLESKWTAHRDSSAHQPRSYQPKAEMGKTGLFNLGNTCYMNSIIQALYMCDSFRGALLQHMPTPEQSLVVKLQHVFAFLSLSQRPAYAPVNFLATSRPPWFMPGFQQDCSEFLKYLLDQLNEQESSHLKKSIDSPPSPGKHKRDTTGSEKKQKTLIQGNFGGKICTTLKCLNCGTESVKEESFIDLPLAFPEYNVTPGQQSMAGGSSKGCQSSQPYPIVTENVGASEDRNCLHLNDLLKHYLKAEKLTGDNKYYCDNCGGLQEGERKIKIIETPEYLILTLLRFSYDTRLQSRSKVFREVKYPKTLLVPVESESNGQSSSSKWGDPLRSVIASHLDTSVVNSDIDNADMYSLCSVVIHSGTSSDCGHYYCYARHSQVTGLEPTGENQSNTNGPNEDQVDFLQDKWYLFNDSRVSYASYSSFCNVSQRFTKDTAYVLIYRKVNPGAVGSVGMQGSPTKGLDQSIEPSRGETPLRHDLRAAVVKDNKLYLQEQESSAERKASRKRPNDFQWYNWKDDDDRGGTGPCGGGGGLGDLDTSGSRFVF</sequence>
<feature type="compositionally biased region" description="Gly residues" evidence="2">
    <location>
        <begin position="955"/>
        <end position="966"/>
    </location>
</feature>
<accession>A0ABY7DQW8</accession>
<dbReference type="EC" id="3.4.19.12" evidence="1"/>
<gene>
    <name evidence="4" type="ORF">MAR_023098</name>
</gene>
<dbReference type="InterPro" id="IPR049407">
    <property type="entry name" value="Usp38-like_N"/>
</dbReference>
<evidence type="ECO:0000259" key="3">
    <source>
        <dbReference type="PROSITE" id="PS50235"/>
    </source>
</evidence>
<keyword evidence="1" id="KW-0645">Protease</keyword>
<keyword evidence="1" id="KW-0833">Ubl conjugation pathway</keyword>
<dbReference type="InterPro" id="IPR028889">
    <property type="entry name" value="USP"/>
</dbReference>
<comment type="catalytic activity">
    <reaction evidence="1">
        <text>Thiol-dependent hydrolysis of ester, thioester, amide, peptide and isopeptide bonds formed by the C-terminal Gly of ubiquitin (a 76-residue protein attached to proteins as an intracellular targeting signal).</text>
        <dbReference type="EC" id="3.4.19.12"/>
    </reaction>
</comment>
<dbReference type="InterPro" id="IPR001394">
    <property type="entry name" value="Peptidase_C19_UCH"/>
</dbReference>